<dbReference type="EMBL" id="WSZM01000140">
    <property type="protein sequence ID" value="KAF4040433.1"/>
    <property type="molecule type" value="Genomic_DNA"/>
</dbReference>
<reference evidence="2" key="1">
    <citation type="submission" date="2020-04" db="EMBL/GenBank/DDBJ databases">
        <title>Hybrid Assembly of Korean Phytophthora infestans isolates.</title>
        <authorList>
            <person name="Prokchorchik M."/>
            <person name="Lee Y."/>
            <person name="Seo J."/>
            <person name="Cho J.-H."/>
            <person name="Park Y.-E."/>
            <person name="Jang D.-C."/>
            <person name="Im J.-S."/>
            <person name="Choi J.-G."/>
            <person name="Park H.-J."/>
            <person name="Lee G.-B."/>
            <person name="Lee Y.-G."/>
            <person name="Hong S.-Y."/>
            <person name="Cho K."/>
            <person name="Sohn K.H."/>
        </authorList>
    </citation>
    <scope>NUCLEOTIDE SEQUENCE</scope>
    <source>
        <strain evidence="2">KR_1_A1</strain>
    </source>
</reference>
<name>A0A833SXW2_PHYIN</name>
<keyword evidence="3" id="KW-1185">Reference proteome</keyword>
<dbReference type="Proteomes" id="UP000602510">
    <property type="component" value="Unassembled WGS sequence"/>
</dbReference>
<protein>
    <submittedName>
        <fullName evidence="2">Uncharacterized protein</fullName>
    </submittedName>
</protein>
<gene>
    <name evidence="2" type="ORF">GN244_ATG07293</name>
</gene>
<feature type="compositionally biased region" description="Acidic residues" evidence="1">
    <location>
        <begin position="23"/>
        <end position="35"/>
    </location>
</feature>
<feature type="region of interest" description="Disordered" evidence="1">
    <location>
        <begin position="23"/>
        <end position="105"/>
    </location>
</feature>
<comment type="caution">
    <text evidence="2">The sequence shown here is derived from an EMBL/GenBank/DDBJ whole genome shotgun (WGS) entry which is preliminary data.</text>
</comment>
<dbReference type="PANTHER" id="PTHR31569:SF4">
    <property type="entry name" value="SWIM-TYPE DOMAIN-CONTAINING PROTEIN"/>
    <property type="match status" value="1"/>
</dbReference>
<organism evidence="2 3">
    <name type="scientific">Phytophthora infestans</name>
    <name type="common">Potato late blight agent</name>
    <name type="synonym">Botrytis infestans</name>
    <dbReference type="NCBI Taxonomy" id="4787"/>
    <lineage>
        <taxon>Eukaryota</taxon>
        <taxon>Sar</taxon>
        <taxon>Stramenopiles</taxon>
        <taxon>Oomycota</taxon>
        <taxon>Peronosporomycetes</taxon>
        <taxon>Peronosporales</taxon>
        <taxon>Peronosporaceae</taxon>
        <taxon>Phytophthora</taxon>
    </lineage>
</organism>
<feature type="compositionally biased region" description="Basic and acidic residues" evidence="1">
    <location>
        <begin position="94"/>
        <end position="104"/>
    </location>
</feature>
<proteinExistence type="predicted"/>
<dbReference type="AlphaFoldDB" id="A0A833SXW2"/>
<evidence type="ECO:0000313" key="3">
    <source>
        <dbReference type="Proteomes" id="UP000602510"/>
    </source>
</evidence>
<dbReference type="PANTHER" id="PTHR31569">
    <property type="entry name" value="SWIM-TYPE DOMAIN-CONTAINING PROTEIN"/>
    <property type="match status" value="1"/>
</dbReference>
<evidence type="ECO:0000313" key="2">
    <source>
        <dbReference type="EMBL" id="KAF4040433.1"/>
    </source>
</evidence>
<dbReference type="InterPro" id="IPR052579">
    <property type="entry name" value="Zinc_finger_SWIM"/>
</dbReference>
<accession>A0A833SXW2</accession>
<feature type="compositionally biased region" description="Acidic residues" evidence="1">
    <location>
        <begin position="56"/>
        <end position="93"/>
    </location>
</feature>
<feature type="compositionally biased region" description="Basic and acidic residues" evidence="1">
    <location>
        <begin position="46"/>
        <end position="55"/>
    </location>
</feature>
<evidence type="ECO:0000256" key="1">
    <source>
        <dbReference type="SAM" id="MobiDB-lite"/>
    </source>
</evidence>
<sequence>MYPENTIAVGSTDNDRALADIIAVEEDAEAFEDADPLPSTDGTDDSDLHDAPNEKEMDDVLGDEEGSSDENDVDGISEENEDEDQSSDEDEEIGESKYGAEPKIHQTLSKNRKVVRFGSLKKTYDSWKALHAAFVVFQRETYQQFSKRTSSEFDSYRLGNYSITFKCIHGQEYKARGKGKRKHRKVRDTKCSAKLNARVTATSYGGWGLKCLRPVYTTIISPKRFGRAMLKIEL</sequence>